<accession>A0A9D4Z3H8</accession>
<organism evidence="2 3">
    <name type="scientific">Adiantum capillus-veneris</name>
    <name type="common">Maidenhair fern</name>
    <dbReference type="NCBI Taxonomy" id="13818"/>
    <lineage>
        <taxon>Eukaryota</taxon>
        <taxon>Viridiplantae</taxon>
        <taxon>Streptophyta</taxon>
        <taxon>Embryophyta</taxon>
        <taxon>Tracheophyta</taxon>
        <taxon>Polypodiopsida</taxon>
        <taxon>Polypodiidae</taxon>
        <taxon>Polypodiales</taxon>
        <taxon>Pteridineae</taxon>
        <taxon>Pteridaceae</taxon>
        <taxon>Vittarioideae</taxon>
        <taxon>Adiantum</taxon>
    </lineage>
</organism>
<reference evidence="2" key="1">
    <citation type="submission" date="2021-01" db="EMBL/GenBank/DDBJ databases">
        <title>Adiantum capillus-veneris genome.</title>
        <authorList>
            <person name="Fang Y."/>
            <person name="Liao Q."/>
        </authorList>
    </citation>
    <scope>NUCLEOTIDE SEQUENCE</scope>
    <source>
        <strain evidence="2">H3</strain>
        <tissue evidence="2">Leaf</tissue>
    </source>
</reference>
<evidence type="ECO:0000313" key="3">
    <source>
        <dbReference type="Proteomes" id="UP000886520"/>
    </source>
</evidence>
<proteinExistence type="predicted"/>
<name>A0A9D4Z3H8_ADICA</name>
<feature type="signal peptide" evidence="1">
    <location>
        <begin position="1"/>
        <end position="22"/>
    </location>
</feature>
<feature type="chain" id="PRO_5039351449" description="Secreted protein" evidence="1">
    <location>
        <begin position="23"/>
        <end position="111"/>
    </location>
</feature>
<keyword evidence="1" id="KW-0732">Signal</keyword>
<dbReference type="AlphaFoldDB" id="A0A9D4Z3H8"/>
<gene>
    <name evidence="2" type="ORF">GOP47_0026164</name>
</gene>
<protein>
    <recommendedName>
        <fullName evidence="4">Secreted protein</fullName>
    </recommendedName>
</protein>
<sequence length="111" mass="11691">MAPLLAVSVHALAALSWSPAYGKTAPLSFAALTPLAPLPAIDWLYTGPRHLTGNPWPRIIHLTAAQMGRSQWPPTIQLLRWLGGPSLLVAPKAHPSLALLTAAKALCMGCG</sequence>
<comment type="caution">
    <text evidence="2">The sequence shown here is derived from an EMBL/GenBank/DDBJ whole genome shotgun (WGS) entry which is preliminary data.</text>
</comment>
<keyword evidence="3" id="KW-1185">Reference proteome</keyword>
<dbReference type="Proteomes" id="UP000886520">
    <property type="component" value="Chromosome 25"/>
</dbReference>
<evidence type="ECO:0000256" key="1">
    <source>
        <dbReference type="SAM" id="SignalP"/>
    </source>
</evidence>
<evidence type="ECO:0000313" key="2">
    <source>
        <dbReference type="EMBL" id="KAI5059845.1"/>
    </source>
</evidence>
<evidence type="ECO:0008006" key="4">
    <source>
        <dbReference type="Google" id="ProtNLM"/>
    </source>
</evidence>
<dbReference type="EMBL" id="JABFUD020000025">
    <property type="protein sequence ID" value="KAI5059845.1"/>
    <property type="molecule type" value="Genomic_DNA"/>
</dbReference>